<sequence>MNHLECVTAQRNQWYWYLLILFLSFLISNTLGTIPYMAVLVWNILRSGGLQNMPEMLSGGNLSFLTEGIDSNLMLFVMLFAFVILLVAGAYLIQQLQGRTWRMVVNGTQRVRWSHFFGGFAVWGVINLVSMAVGYVTDPGNFEFRFDAARFIPLVLVAVTMIPIQSASEEFFFRGYLAQGVASWTGSRWWALVVPSVLFGLMHAANPEVAQYGFWVMMPQYILMGVAFGLAALLDDGIEVAVGAHAANNLCGALLTTYEGAAIQTDALFMVRELNPMADLPELILSGALFVGLLAYLYKWQFGVLRQPVPPPFKYA</sequence>
<feature type="transmembrane region" description="Helical" evidence="1">
    <location>
        <begin position="212"/>
        <end position="234"/>
    </location>
</feature>
<dbReference type="GO" id="GO:0004175">
    <property type="term" value="F:endopeptidase activity"/>
    <property type="evidence" value="ECO:0007669"/>
    <property type="project" value="UniProtKB-ARBA"/>
</dbReference>
<dbReference type="PANTHER" id="PTHR36435">
    <property type="entry name" value="SLR1288 PROTEIN"/>
    <property type="match status" value="1"/>
</dbReference>
<dbReference type="Pfam" id="PF02517">
    <property type="entry name" value="Rce1-like"/>
    <property type="match status" value="1"/>
</dbReference>
<proteinExistence type="predicted"/>
<keyword evidence="1" id="KW-1133">Transmembrane helix</keyword>
<feature type="domain" description="CAAX prenyl protease 2/Lysostaphin resistance protein A-like" evidence="2">
    <location>
        <begin position="154"/>
        <end position="250"/>
    </location>
</feature>
<dbReference type="InterPro" id="IPR003675">
    <property type="entry name" value="Rce1/LyrA-like_dom"/>
</dbReference>
<protein>
    <recommendedName>
        <fullName evidence="2">CAAX prenyl protease 2/Lysostaphin resistance protein A-like domain-containing protein</fullName>
    </recommendedName>
</protein>
<reference evidence="3 4" key="1">
    <citation type="submission" date="2013-11" db="EMBL/GenBank/DDBJ databases">
        <title>Single cell genomics of uncultured Tannerella BU063 (oral taxon 286).</title>
        <authorList>
            <person name="Beall C.J."/>
            <person name="Campbell A.G."/>
            <person name="Griffen A.L."/>
            <person name="Podar M."/>
            <person name="Leys E.J."/>
        </authorList>
    </citation>
    <scope>NUCLEOTIDE SEQUENCE [LARGE SCALE GENOMIC DNA]</scope>
    <source>
        <strain evidence="3">Cell 2</strain>
    </source>
</reference>
<dbReference type="Proteomes" id="UP000018837">
    <property type="component" value="Unassembled WGS sequence"/>
</dbReference>
<gene>
    <name evidence="3" type="ORF">N425_04535</name>
</gene>
<evidence type="ECO:0000259" key="2">
    <source>
        <dbReference type="Pfam" id="PF02517"/>
    </source>
</evidence>
<name>W2C5R1_9BACT</name>
<dbReference type="EMBL" id="AYUF01000362">
    <property type="protein sequence ID" value="ETK02398.1"/>
    <property type="molecule type" value="Genomic_DNA"/>
</dbReference>
<comment type="caution">
    <text evidence="3">The sequence shown here is derived from an EMBL/GenBank/DDBJ whole genome shotgun (WGS) entry which is preliminary data.</text>
</comment>
<dbReference type="PANTHER" id="PTHR36435:SF1">
    <property type="entry name" value="CAAX AMINO TERMINAL PROTEASE FAMILY PROTEIN"/>
    <property type="match status" value="1"/>
</dbReference>
<feature type="transmembrane region" description="Helical" evidence="1">
    <location>
        <begin position="14"/>
        <end position="45"/>
    </location>
</feature>
<feature type="transmembrane region" description="Helical" evidence="1">
    <location>
        <begin position="73"/>
        <end position="93"/>
    </location>
</feature>
<feature type="transmembrane region" description="Helical" evidence="1">
    <location>
        <begin position="148"/>
        <end position="167"/>
    </location>
</feature>
<dbReference type="InterPro" id="IPR052710">
    <property type="entry name" value="CAAX_protease"/>
</dbReference>
<evidence type="ECO:0000313" key="3">
    <source>
        <dbReference type="EMBL" id="ETK02398.1"/>
    </source>
</evidence>
<accession>W2C5R1</accession>
<dbReference type="GO" id="GO:0080120">
    <property type="term" value="P:CAAX-box protein maturation"/>
    <property type="evidence" value="ECO:0007669"/>
    <property type="project" value="UniProtKB-ARBA"/>
</dbReference>
<evidence type="ECO:0000256" key="1">
    <source>
        <dbReference type="SAM" id="Phobius"/>
    </source>
</evidence>
<dbReference type="PATRIC" id="fig|1411148.3.peg.626"/>
<feature type="transmembrane region" description="Helical" evidence="1">
    <location>
        <begin position="280"/>
        <end position="298"/>
    </location>
</feature>
<keyword evidence="1" id="KW-0472">Membrane</keyword>
<evidence type="ECO:0000313" key="4">
    <source>
        <dbReference type="Proteomes" id="UP000018837"/>
    </source>
</evidence>
<keyword evidence="1" id="KW-0812">Transmembrane</keyword>
<feature type="transmembrane region" description="Helical" evidence="1">
    <location>
        <begin position="113"/>
        <end position="136"/>
    </location>
</feature>
<feature type="transmembrane region" description="Helical" evidence="1">
    <location>
        <begin position="187"/>
        <end position="205"/>
    </location>
</feature>
<organism evidence="3 4">
    <name type="scientific">Tannerella sp. oral taxon BU063 isolate Cell 2</name>
    <dbReference type="NCBI Taxonomy" id="1411148"/>
    <lineage>
        <taxon>Bacteria</taxon>
        <taxon>Pseudomonadati</taxon>
        <taxon>Bacteroidota</taxon>
        <taxon>Bacteroidia</taxon>
        <taxon>Bacteroidales</taxon>
        <taxon>Tannerellaceae</taxon>
        <taxon>Tannerella</taxon>
    </lineage>
</organism>
<dbReference type="AlphaFoldDB" id="W2C5R1"/>